<keyword evidence="4 5" id="KW-0472">Membrane</keyword>
<keyword evidence="2 5" id="KW-0812">Transmembrane</keyword>
<feature type="transmembrane region" description="Helical" evidence="5">
    <location>
        <begin position="61"/>
        <end position="86"/>
    </location>
</feature>
<comment type="subcellular location">
    <subcellularLocation>
        <location evidence="1">Membrane</location>
        <topology evidence="1">Multi-pass membrane protein</topology>
    </subcellularLocation>
</comment>
<evidence type="ECO:0000256" key="4">
    <source>
        <dbReference type="ARBA" id="ARBA00023136"/>
    </source>
</evidence>
<dbReference type="InterPro" id="IPR006480">
    <property type="entry name" value="Phage_holin_4_1"/>
</dbReference>
<feature type="transmembrane region" description="Helical" evidence="5">
    <location>
        <begin position="30"/>
        <end position="49"/>
    </location>
</feature>
<dbReference type="EMBL" id="VSSQ01054001">
    <property type="protein sequence ID" value="MPN07994.1"/>
    <property type="molecule type" value="Genomic_DNA"/>
</dbReference>
<evidence type="ECO:0000313" key="6">
    <source>
        <dbReference type="EMBL" id="MPN07994.1"/>
    </source>
</evidence>
<comment type="caution">
    <text evidence="6">The sequence shown here is derived from an EMBL/GenBank/DDBJ whole genome shotgun (WGS) entry which is preliminary data.</text>
</comment>
<dbReference type="Pfam" id="PF05105">
    <property type="entry name" value="Phage_holin_4_1"/>
    <property type="match status" value="1"/>
</dbReference>
<dbReference type="GO" id="GO:0016020">
    <property type="term" value="C:membrane"/>
    <property type="evidence" value="ECO:0007669"/>
    <property type="project" value="UniProtKB-SubCell"/>
</dbReference>
<dbReference type="AlphaFoldDB" id="A0A645F5V9"/>
<keyword evidence="3 5" id="KW-1133">Transmembrane helix</keyword>
<protein>
    <recommendedName>
        <fullName evidence="7">Holin family protein</fullName>
    </recommendedName>
</protein>
<name>A0A645F5V9_9ZZZZ</name>
<gene>
    <name evidence="6" type="ORF">SDC9_155270</name>
</gene>
<evidence type="ECO:0000256" key="2">
    <source>
        <dbReference type="ARBA" id="ARBA00022692"/>
    </source>
</evidence>
<proteinExistence type="predicted"/>
<reference evidence="6" key="1">
    <citation type="submission" date="2019-08" db="EMBL/GenBank/DDBJ databases">
        <authorList>
            <person name="Kucharzyk K."/>
            <person name="Murdoch R.W."/>
            <person name="Higgins S."/>
            <person name="Loffler F."/>
        </authorList>
    </citation>
    <scope>NUCLEOTIDE SEQUENCE</scope>
</reference>
<evidence type="ECO:0000256" key="5">
    <source>
        <dbReference type="SAM" id="Phobius"/>
    </source>
</evidence>
<dbReference type="NCBIfam" id="TIGR01593">
    <property type="entry name" value="holin_tox_secr"/>
    <property type="match status" value="1"/>
</dbReference>
<evidence type="ECO:0000256" key="3">
    <source>
        <dbReference type="ARBA" id="ARBA00022989"/>
    </source>
</evidence>
<evidence type="ECO:0000256" key="1">
    <source>
        <dbReference type="ARBA" id="ARBA00004141"/>
    </source>
</evidence>
<sequence>MNEVIKWASRAGAVILAWLCQALGGWDAALGLLFLVMGLDLMTGILCAFHQKSDKTQGGGFLSRSFFLGLTRKLMMLALVMLAVALDNMMGSDGVARLAVIGFYAANEGLSILENAALLGLPLPGALTEALERVKETGK</sequence>
<feature type="transmembrane region" description="Helical" evidence="5">
    <location>
        <begin position="7"/>
        <end position="24"/>
    </location>
</feature>
<accession>A0A645F5V9</accession>
<organism evidence="6">
    <name type="scientific">bioreactor metagenome</name>
    <dbReference type="NCBI Taxonomy" id="1076179"/>
    <lineage>
        <taxon>unclassified sequences</taxon>
        <taxon>metagenomes</taxon>
        <taxon>ecological metagenomes</taxon>
    </lineage>
</organism>
<evidence type="ECO:0008006" key="7">
    <source>
        <dbReference type="Google" id="ProtNLM"/>
    </source>
</evidence>